<dbReference type="GO" id="GO:0004129">
    <property type="term" value="F:cytochrome-c oxidase activity"/>
    <property type="evidence" value="ECO:0007669"/>
    <property type="project" value="InterPro"/>
</dbReference>
<feature type="transmembrane region" description="Helical" evidence="6">
    <location>
        <begin position="34"/>
        <end position="56"/>
    </location>
</feature>
<dbReference type="Gene3D" id="1.20.120.80">
    <property type="entry name" value="Cytochrome c oxidase, subunit III, four-helix bundle"/>
    <property type="match status" value="1"/>
</dbReference>
<evidence type="ECO:0000256" key="1">
    <source>
        <dbReference type="ARBA" id="ARBA00004141"/>
    </source>
</evidence>
<keyword evidence="3 6" id="KW-1133">Transmembrane helix</keyword>
<dbReference type="InterPro" id="IPR013833">
    <property type="entry name" value="Cyt_c_oxidase_su3_a-hlx"/>
</dbReference>
<dbReference type="GO" id="GO:0022904">
    <property type="term" value="P:respiratory electron transport chain"/>
    <property type="evidence" value="ECO:0007669"/>
    <property type="project" value="InterPro"/>
</dbReference>
<dbReference type="Pfam" id="PF00510">
    <property type="entry name" value="COX3"/>
    <property type="match status" value="1"/>
</dbReference>
<dbReference type="PROSITE" id="PS50253">
    <property type="entry name" value="COX3"/>
    <property type="match status" value="1"/>
</dbReference>
<dbReference type="PROSITE" id="PS51257">
    <property type="entry name" value="PROKAR_LIPOPROTEIN"/>
    <property type="match status" value="1"/>
</dbReference>
<dbReference type="Proteomes" id="UP000655588">
    <property type="component" value="Unassembled WGS sequence"/>
</dbReference>
<feature type="transmembrane region" description="Helical" evidence="6">
    <location>
        <begin position="85"/>
        <end position="103"/>
    </location>
</feature>
<dbReference type="InterPro" id="IPR035973">
    <property type="entry name" value="Cyt_c_oxidase_su3-like_sf"/>
</dbReference>
<evidence type="ECO:0000256" key="4">
    <source>
        <dbReference type="ARBA" id="ARBA00023136"/>
    </source>
</evidence>
<dbReference type="InterPro" id="IPR000298">
    <property type="entry name" value="Cyt_c_oxidase-like_su3"/>
</dbReference>
<comment type="subcellular location">
    <subcellularLocation>
        <location evidence="1">Membrane</location>
        <topology evidence="1">Multi-pass membrane protein</topology>
    </subcellularLocation>
</comment>
<dbReference type="AlphaFoldDB" id="A0A833RXS9"/>
<comment type="function">
    <text evidence="5">Component of the cytochrome c oxidase, the last enzyme in the mitochondrial electron transport chain which drives oxidative phosphorylation. The respiratory chain contains 3 multisubunit complexes succinate dehydrogenase (complex II, CII), ubiquinol-cytochrome c oxidoreductase (cytochrome b-c1 complex, complex III, CIII) and cytochrome c oxidase (complex IV, CIV), that cooperate to transfer electrons derived from NADH and succinate to molecular oxygen, creating an electrochemical gradient over the inner membrane that drives transmembrane transport and the ATP synthase. Cytochrome c oxidase is the component of the respiratory chain that catalyzes the reduction of oxygen to water. Electrons originating from reduced cytochrome c in the intermembrane space (IMS) are transferred via the dinuclear copper A center (CU(A)) of subunit 2 and heme A of subunit 1 to the active site in subunit 1, a binuclear center (BNC) formed by heme A3 and copper B (CU(B)). The BNC reduces molecular oxygen to 2 water molecules using 4 electrons from cytochrome c in the IMS and 4 protons from the mitochondrial matrix.</text>
</comment>
<dbReference type="EMBL" id="WNWW01000037">
    <property type="protein sequence ID" value="KAF3430584.1"/>
    <property type="molecule type" value="Genomic_DNA"/>
</dbReference>
<keyword evidence="9" id="KW-1185">Reference proteome</keyword>
<accession>A0A833RXS9</accession>
<evidence type="ECO:0000313" key="9">
    <source>
        <dbReference type="Proteomes" id="UP000655588"/>
    </source>
</evidence>
<evidence type="ECO:0000313" key="8">
    <source>
        <dbReference type="EMBL" id="KAF3430584.1"/>
    </source>
</evidence>
<proteinExistence type="inferred from homology"/>
<gene>
    <name evidence="8" type="ORF">E2986_12461</name>
</gene>
<organism evidence="8 9">
    <name type="scientific">Frieseomelitta varia</name>
    <dbReference type="NCBI Taxonomy" id="561572"/>
    <lineage>
        <taxon>Eukaryota</taxon>
        <taxon>Metazoa</taxon>
        <taxon>Ecdysozoa</taxon>
        <taxon>Arthropoda</taxon>
        <taxon>Hexapoda</taxon>
        <taxon>Insecta</taxon>
        <taxon>Pterygota</taxon>
        <taxon>Neoptera</taxon>
        <taxon>Endopterygota</taxon>
        <taxon>Hymenoptera</taxon>
        <taxon>Apocrita</taxon>
        <taxon>Aculeata</taxon>
        <taxon>Apoidea</taxon>
        <taxon>Anthophila</taxon>
        <taxon>Apidae</taxon>
        <taxon>Frieseomelitta</taxon>
    </lineage>
</organism>
<dbReference type="GO" id="GO:0016020">
    <property type="term" value="C:membrane"/>
    <property type="evidence" value="ECO:0007669"/>
    <property type="project" value="UniProtKB-SubCell"/>
</dbReference>
<keyword evidence="4 6" id="KW-0472">Membrane</keyword>
<feature type="domain" description="Heme-copper oxidase subunit III family profile" evidence="7">
    <location>
        <begin position="1"/>
        <end position="118"/>
    </location>
</feature>
<evidence type="ECO:0000256" key="2">
    <source>
        <dbReference type="ARBA" id="ARBA00022692"/>
    </source>
</evidence>
<name>A0A833RXS9_9HYME</name>
<comment type="similarity">
    <text evidence="5">Belongs to the cytochrome c oxidase subunit 3 family.</text>
</comment>
<evidence type="ECO:0000256" key="5">
    <source>
        <dbReference type="RuleBase" id="RU003375"/>
    </source>
</evidence>
<reference evidence="8" key="1">
    <citation type="submission" date="2019-11" db="EMBL/GenBank/DDBJ databases">
        <title>The nuclear and mitochondrial genomes of Frieseomelitta varia - a highly eusocial stingless bee (Meliponini) with a permanently sterile worker caste.</title>
        <authorList>
            <person name="Freitas F.C.P."/>
            <person name="Lourenco A.P."/>
            <person name="Nunes F.M.F."/>
            <person name="Paschoal A.R."/>
            <person name="Abreu F.C.P."/>
            <person name="Barbin F.O."/>
            <person name="Bataglia L."/>
            <person name="Cardoso-Junior C.A.M."/>
            <person name="Cervoni M.S."/>
            <person name="Silva S.R."/>
            <person name="Dalarmi F."/>
            <person name="Del Lama M.A."/>
            <person name="Depintor T.S."/>
            <person name="Ferreira K.M."/>
            <person name="Goria P.S."/>
            <person name="Jaskot M.C."/>
            <person name="Lago D.C."/>
            <person name="Luna-Lucena D."/>
            <person name="Moda L.M."/>
            <person name="Nascimento L."/>
            <person name="Pedrino M."/>
            <person name="Rabico F.O."/>
            <person name="Sanches F.C."/>
            <person name="Santos D.E."/>
            <person name="Santos C.G."/>
            <person name="Vieira J."/>
            <person name="Lopes T.F."/>
            <person name="Barchuk A.R."/>
            <person name="Hartfelder K."/>
            <person name="Simoes Z.L.P."/>
            <person name="Bitondi M.M.G."/>
            <person name="Pinheiro D.G."/>
        </authorList>
    </citation>
    <scope>NUCLEOTIDE SEQUENCE</scope>
    <source>
        <strain evidence="8">USP_RPSP 00005682</strain>
        <tissue evidence="8">Whole individual</tissue>
    </source>
</reference>
<dbReference type="SUPFAM" id="SSF81452">
    <property type="entry name" value="Cytochrome c oxidase subunit III-like"/>
    <property type="match status" value="1"/>
</dbReference>
<evidence type="ECO:0000259" key="7">
    <source>
        <dbReference type="PROSITE" id="PS50253"/>
    </source>
</evidence>
<keyword evidence="5" id="KW-0496">Mitochondrion</keyword>
<protein>
    <recommendedName>
        <fullName evidence="5">Cytochrome c oxidase subunit 3</fullName>
    </recommendedName>
</protein>
<evidence type="ECO:0000256" key="6">
    <source>
        <dbReference type="SAM" id="Phobius"/>
    </source>
</evidence>
<keyword evidence="2 5" id="KW-0812">Transmembrane</keyword>
<evidence type="ECO:0000256" key="3">
    <source>
        <dbReference type="ARBA" id="ARBA00022989"/>
    </source>
</evidence>
<sequence length="118" mass="13627">MHVLSNRDDSKGQSNLPVILSSCNKIPLSNTFTLITSGFCITLLPTILIGLYFSIIQIFEYKNAYFCNLWIIQFFFFLSTGFHGIYVLIGTFILIISLIRIYYFHFSLIHRTNSELSI</sequence>
<comment type="caution">
    <text evidence="8">The sequence shown here is derived from an EMBL/GenBank/DDBJ whole genome shotgun (WGS) entry which is preliminary data.</text>
</comment>